<dbReference type="AlphaFoldDB" id="A0AB39MTF8"/>
<organism evidence="2">
    <name type="scientific">Streptomyces sp. R11</name>
    <dbReference type="NCBI Taxonomy" id="3238625"/>
    <lineage>
        <taxon>Bacteria</taxon>
        <taxon>Bacillati</taxon>
        <taxon>Actinomycetota</taxon>
        <taxon>Actinomycetes</taxon>
        <taxon>Kitasatosporales</taxon>
        <taxon>Streptomycetaceae</taxon>
        <taxon>Streptomyces</taxon>
    </lineage>
</organism>
<dbReference type="EMBL" id="CP163432">
    <property type="protein sequence ID" value="XDQ08329.1"/>
    <property type="molecule type" value="Genomic_DNA"/>
</dbReference>
<keyword evidence="1" id="KW-0472">Membrane</keyword>
<gene>
    <name evidence="2" type="ORF">AB5J55_00990</name>
</gene>
<accession>A0AB39MTF8</accession>
<reference evidence="2" key="1">
    <citation type="submission" date="2024-07" db="EMBL/GenBank/DDBJ databases">
        <authorList>
            <person name="Yu S.T."/>
        </authorList>
    </citation>
    <scope>NUCLEOTIDE SEQUENCE</scope>
    <source>
        <strain evidence="2">R11</strain>
    </source>
</reference>
<name>A0AB39MTF8_9ACTN</name>
<feature type="transmembrane region" description="Helical" evidence="1">
    <location>
        <begin position="605"/>
        <end position="628"/>
    </location>
</feature>
<evidence type="ECO:0000313" key="2">
    <source>
        <dbReference type="EMBL" id="XDQ08329.1"/>
    </source>
</evidence>
<sequence length="635" mass="67002">MAQDDPPEGWSPQERQMWEAYRVGEWCEVGTEVRGCALRYLLIAAPSSRPGCQARLRLRGAHVAGELDLAELTVAGSIRMEGCRFDDAPRLDNAQLDAALQLHACTMPGLSLVGARVALECEVTACTVTGTVDLRSLTVGNWLSLKDTVVRPVPGEAAIDAQSVEVGEDLWAPGLVCAGPVFLNSARIQDVLAFRGTRISGDSGCLQAPELTVGGGLYLDSGFSGSGQINLYGASIGGSVSMSDCRLDGPGAGPGAYALNLACAEIGGDVQAERGLVVQGPVDLRDTSVRGSVVLKGARFDISAGRATADAALNASRLHVGGDIDCRDGFVAHGMIDMRDSRIGGSVLFEGAVLTALDNRHPALRGNGVETGGVFNLCDGFTAHGRISLISVTVRSRVCLDDAVLDTPADEWAVNFVGSSASILSLRLREAPAGVIALQHSRIGLLRDAPAAWPAGLVLDGAVYDSLHPSLPAQARLPWLGRDPAGFVPQPYEQLAATYQRQGHDADARTLLVAKQRSMRRTLSPAARLWSLLQDAAVGYGYRPLRAVWLLLCLLTTGTALFTAWPPTTVGDGKAPQFQAAIYTLDLLLPLVDLGQERSYAPTGIMQWAAVALIGMGWLLATTVAAGASRVLRRT</sequence>
<evidence type="ECO:0008006" key="3">
    <source>
        <dbReference type="Google" id="ProtNLM"/>
    </source>
</evidence>
<proteinExistence type="predicted"/>
<dbReference type="RefSeq" id="WP_369268785.1">
    <property type="nucleotide sequence ID" value="NZ_CP163432.1"/>
</dbReference>
<protein>
    <recommendedName>
        <fullName evidence="3">Oxidoreductase</fullName>
    </recommendedName>
</protein>
<evidence type="ECO:0000256" key="1">
    <source>
        <dbReference type="SAM" id="Phobius"/>
    </source>
</evidence>
<keyword evidence="1" id="KW-0812">Transmembrane</keyword>
<keyword evidence="1" id="KW-1133">Transmembrane helix</keyword>